<dbReference type="EMBL" id="JARBHB010000003">
    <property type="protein sequence ID" value="KAJ8890239.1"/>
    <property type="molecule type" value="Genomic_DNA"/>
</dbReference>
<name>A0ABQ9I0U5_9NEOP</name>
<gene>
    <name evidence="1" type="ORF">PR048_009747</name>
</gene>
<keyword evidence="2" id="KW-1185">Reference proteome</keyword>
<protein>
    <submittedName>
        <fullName evidence="1">Uncharacterized protein</fullName>
    </submittedName>
</protein>
<organism evidence="1 2">
    <name type="scientific">Dryococelus australis</name>
    <dbReference type="NCBI Taxonomy" id="614101"/>
    <lineage>
        <taxon>Eukaryota</taxon>
        <taxon>Metazoa</taxon>
        <taxon>Ecdysozoa</taxon>
        <taxon>Arthropoda</taxon>
        <taxon>Hexapoda</taxon>
        <taxon>Insecta</taxon>
        <taxon>Pterygota</taxon>
        <taxon>Neoptera</taxon>
        <taxon>Polyneoptera</taxon>
        <taxon>Phasmatodea</taxon>
        <taxon>Verophasmatodea</taxon>
        <taxon>Anareolatae</taxon>
        <taxon>Phasmatidae</taxon>
        <taxon>Eurycanthinae</taxon>
        <taxon>Dryococelus</taxon>
    </lineage>
</organism>
<comment type="caution">
    <text evidence="1">The sequence shown here is derived from an EMBL/GenBank/DDBJ whole genome shotgun (WGS) entry which is preliminary data.</text>
</comment>
<evidence type="ECO:0000313" key="2">
    <source>
        <dbReference type="Proteomes" id="UP001159363"/>
    </source>
</evidence>
<accession>A0ABQ9I0U5</accession>
<proteinExistence type="predicted"/>
<evidence type="ECO:0000313" key="1">
    <source>
        <dbReference type="EMBL" id="KAJ8890239.1"/>
    </source>
</evidence>
<reference evidence="1 2" key="1">
    <citation type="submission" date="2023-02" db="EMBL/GenBank/DDBJ databases">
        <title>LHISI_Scaffold_Assembly.</title>
        <authorList>
            <person name="Stuart O.P."/>
            <person name="Cleave R."/>
            <person name="Magrath M.J.L."/>
            <person name="Mikheyev A.S."/>
        </authorList>
    </citation>
    <scope>NUCLEOTIDE SEQUENCE [LARGE SCALE GENOMIC DNA]</scope>
    <source>
        <strain evidence="1">Daus_M_001</strain>
        <tissue evidence="1">Leg muscle</tissue>
    </source>
</reference>
<dbReference type="Proteomes" id="UP001159363">
    <property type="component" value="Chromosome 3"/>
</dbReference>
<sequence>MYRECVSFQVFGEWMFLCRPPLFLLTGLDYSHRHHHRHLWGKMVCLLMSRKTCTVLYNFVCKQDGYSFEDTLTVEGLEDVCYEL</sequence>